<dbReference type="InterPro" id="IPR000218">
    <property type="entry name" value="Ribosomal_uL14"/>
</dbReference>
<dbReference type="PANTHER" id="PTHR11761">
    <property type="entry name" value="50S/60S RIBOSOMAL PROTEIN L14/L23"/>
    <property type="match status" value="1"/>
</dbReference>
<dbReference type="PATRIC" id="fig|1619041.3.peg.428"/>
<evidence type="ECO:0000313" key="6">
    <source>
        <dbReference type="EMBL" id="KKU07349.1"/>
    </source>
</evidence>
<evidence type="ECO:0000256" key="5">
    <source>
        <dbReference type="RuleBase" id="RU003950"/>
    </source>
</evidence>
<dbReference type="HAMAP" id="MF_01367">
    <property type="entry name" value="Ribosomal_uL14"/>
    <property type="match status" value="1"/>
</dbReference>
<organism evidence="6 7">
    <name type="scientific">Candidatus Magasanikbacteria bacterium GW2011_GWA2_45_39</name>
    <dbReference type="NCBI Taxonomy" id="1619041"/>
    <lineage>
        <taxon>Bacteria</taxon>
        <taxon>Candidatus Magasanikiibacteriota</taxon>
    </lineage>
</organism>
<comment type="similarity">
    <text evidence="3 4">Belongs to the universal ribosomal protein uL14 family.</text>
</comment>
<dbReference type="PANTHER" id="PTHR11761:SF3">
    <property type="entry name" value="LARGE RIBOSOMAL SUBUNIT PROTEIN UL14M"/>
    <property type="match status" value="1"/>
</dbReference>
<dbReference type="CDD" id="cd00337">
    <property type="entry name" value="Ribosomal_uL14"/>
    <property type="match status" value="1"/>
</dbReference>
<keyword evidence="1 3" id="KW-0689">Ribosomal protein</keyword>
<dbReference type="SUPFAM" id="SSF50193">
    <property type="entry name" value="Ribosomal protein L14"/>
    <property type="match status" value="1"/>
</dbReference>
<comment type="subunit">
    <text evidence="3">Part of the 50S ribosomal subunit. Forms a cluster with proteins L3 and L19. In the 70S ribosome, L14 and L19 interact and together make contacts with the 16S rRNA in bridges B5 and B8.</text>
</comment>
<protein>
    <recommendedName>
        <fullName evidence="3">Large ribosomal subunit protein uL14</fullName>
    </recommendedName>
</protein>
<evidence type="ECO:0000313" key="7">
    <source>
        <dbReference type="Proteomes" id="UP000033999"/>
    </source>
</evidence>
<dbReference type="PROSITE" id="PS00049">
    <property type="entry name" value="RIBOSOMAL_L14"/>
    <property type="match status" value="1"/>
</dbReference>
<proteinExistence type="inferred from homology"/>
<dbReference type="InterPro" id="IPR036853">
    <property type="entry name" value="Ribosomal_uL14_sf"/>
</dbReference>
<dbReference type="GO" id="GO:0003735">
    <property type="term" value="F:structural constituent of ribosome"/>
    <property type="evidence" value="ECO:0007669"/>
    <property type="project" value="InterPro"/>
</dbReference>
<name>A0A0G1MGH8_9BACT</name>
<dbReference type="Proteomes" id="UP000033999">
    <property type="component" value="Unassembled WGS sequence"/>
</dbReference>
<reference evidence="6 7" key="1">
    <citation type="journal article" date="2015" name="Nature">
        <title>rRNA introns, odd ribosomes, and small enigmatic genomes across a large radiation of phyla.</title>
        <authorList>
            <person name="Brown C.T."/>
            <person name="Hug L.A."/>
            <person name="Thomas B.C."/>
            <person name="Sharon I."/>
            <person name="Castelle C.J."/>
            <person name="Singh A."/>
            <person name="Wilkins M.J."/>
            <person name="Williams K.H."/>
            <person name="Banfield J.F."/>
        </authorList>
    </citation>
    <scope>NUCLEOTIDE SEQUENCE [LARGE SCALE GENOMIC DNA]</scope>
</reference>
<keyword evidence="2 3" id="KW-0687">Ribonucleoprotein</keyword>
<dbReference type="GO" id="GO:0070180">
    <property type="term" value="F:large ribosomal subunit rRNA binding"/>
    <property type="evidence" value="ECO:0007669"/>
    <property type="project" value="TreeGrafter"/>
</dbReference>
<dbReference type="EMBL" id="LCKX01000012">
    <property type="protein sequence ID" value="KKU07349.1"/>
    <property type="molecule type" value="Genomic_DNA"/>
</dbReference>
<dbReference type="InterPro" id="IPR019972">
    <property type="entry name" value="Ribosomal_uL14_CS"/>
</dbReference>
<sequence>MIQHRSMLQVADNTGAKKLQCIRVLGGYKKRYARVGDIITVAIKEAQPYGMVKKGDVAHAVIVRTRSAINRSNGITVRFDDNAAVIVDKESKEPKASRVFGPIARELRDKGFAKIISLAPEVV</sequence>
<dbReference type="NCBIfam" id="TIGR01067">
    <property type="entry name" value="rplN_bact"/>
    <property type="match status" value="1"/>
</dbReference>
<comment type="function">
    <text evidence="3 5">Binds to 23S rRNA. Forms part of two intersubunit bridges in the 70S ribosome.</text>
</comment>
<dbReference type="InterPro" id="IPR005745">
    <property type="entry name" value="Ribosomal_uL14_bac-type"/>
</dbReference>
<evidence type="ECO:0000256" key="2">
    <source>
        <dbReference type="ARBA" id="ARBA00023274"/>
    </source>
</evidence>
<gene>
    <name evidence="3" type="primary">rplN</name>
    <name evidence="6" type="ORF">UX10_C0012G0031</name>
</gene>
<evidence type="ECO:0000256" key="4">
    <source>
        <dbReference type="RuleBase" id="RU003949"/>
    </source>
</evidence>
<dbReference type="GO" id="GO:0006412">
    <property type="term" value="P:translation"/>
    <property type="evidence" value="ECO:0007669"/>
    <property type="project" value="UniProtKB-UniRule"/>
</dbReference>
<dbReference type="Gene3D" id="2.40.150.20">
    <property type="entry name" value="Ribosomal protein L14"/>
    <property type="match status" value="1"/>
</dbReference>
<keyword evidence="3 5" id="KW-0694">RNA-binding</keyword>
<dbReference type="GO" id="GO:0022625">
    <property type="term" value="C:cytosolic large ribosomal subunit"/>
    <property type="evidence" value="ECO:0007669"/>
    <property type="project" value="TreeGrafter"/>
</dbReference>
<evidence type="ECO:0000256" key="1">
    <source>
        <dbReference type="ARBA" id="ARBA00022980"/>
    </source>
</evidence>
<dbReference type="AlphaFoldDB" id="A0A0G1MGH8"/>
<dbReference type="SMART" id="SM01374">
    <property type="entry name" value="Ribosomal_L14"/>
    <property type="match status" value="1"/>
</dbReference>
<keyword evidence="3 5" id="KW-0699">rRNA-binding</keyword>
<dbReference type="Pfam" id="PF00238">
    <property type="entry name" value="Ribosomal_L14"/>
    <property type="match status" value="1"/>
</dbReference>
<evidence type="ECO:0000256" key="3">
    <source>
        <dbReference type="HAMAP-Rule" id="MF_01367"/>
    </source>
</evidence>
<comment type="caution">
    <text evidence="6">The sequence shown here is derived from an EMBL/GenBank/DDBJ whole genome shotgun (WGS) entry which is preliminary data.</text>
</comment>
<accession>A0A0G1MGH8</accession>